<reference evidence="2 3" key="1">
    <citation type="submission" date="2017-04" db="EMBL/GenBank/DDBJ databases">
        <title>Novel microbial lineages endemic to geothermal iron-oxide mats fill important gaps in the evolutionary history of Archaea.</title>
        <authorList>
            <person name="Jay Z.J."/>
            <person name="Beam J.P."/>
            <person name="Dlakic M."/>
            <person name="Rusch D.B."/>
            <person name="Kozubal M.A."/>
            <person name="Inskeep W.P."/>
        </authorList>
    </citation>
    <scope>NUCLEOTIDE SEQUENCE [LARGE SCALE GENOMIC DNA]</scope>
    <source>
        <strain evidence="2">BE_D</strain>
    </source>
</reference>
<dbReference type="AlphaFoldDB" id="A0A2R6C7E1"/>
<organism evidence="2 3">
    <name type="scientific">Candidatus Marsarchaeota G2 archaeon BE_D</name>
    <dbReference type="NCBI Taxonomy" id="1978158"/>
    <lineage>
        <taxon>Archaea</taxon>
        <taxon>Candidatus Marsarchaeota</taxon>
        <taxon>Candidatus Marsarchaeota group 2</taxon>
    </lineage>
</organism>
<evidence type="ECO:0000259" key="1">
    <source>
        <dbReference type="Pfam" id="PF01717"/>
    </source>
</evidence>
<proteinExistence type="predicted"/>
<dbReference type="Proteomes" id="UP000242015">
    <property type="component" value="Unassembled WGS sequence"/>
</dbReference>
<feature type="domain" description="Cobalamin-independent methionine synthase MetE C-terminal/archaeal" evidence="1">
    <location>
        <begin position="1"/>
        <end position="43"/>
    </location>
</feature>
<dbReference type="Pfam" id="PF01717">
    <property type="entry name" value="Meth_synt_2"/>
    <property type="match status" value="1"/>
</dbReference>
<evidence type="ECO:0000313" key="2">
    <source>
        <dbReference type="EMBL" id="PSO06784.1"/>
    </source>
</evidence>
<accession>A0A2R6C7E1</accession>
<comment type="caution">
    <text evidence="2">The sequence shown here is derived from an EMBL/GenBank/DDBJ whole genome shotgun (WGS) entry which is preliminary data.</text>
</comment>
<dbReference type="Gene3D" id="3.20.20.210">
    <property type="match status" value="1"/>
</dbReference>
<protein>
    <recommendedName>
        <fullName evidence="1">Cobalamin-independent methionine synthase MetE C-terminal/archaeal domain-containing protein</fullName>
    </recommendedName>
</protein>
<dbReference type="GO" id="GO:0008270">
    <property type="term" value="F:zinc ion binding"/>
    <property type="evidence" value="ECO:0007669"/>
    <property type="project" value="InterPro"/>
</dbReference>
<name>A0A2R6C7E1_9ARCH</name>
<evidence type="ECO:0000313" key="3">
    <source>
        <dbReference type="Proteomes" id="UP000242015"/>
    </source>
</evidence>
<dbReference type="EMBL" id="NEXF01000400">
    <property type="protein sequence ID" value="PSO06784.1"/>
    <property type="molecule type" value="Genomic_DNA"/>
</dbReference>
<gene>
    <name evidence="2" type="ORF">B9Q04_14275</name>
</gene>
<dbReference type="GO" id="GO:0009086">
    <property type="term" value="P:methionine biosynthetic process"/>
    <property type="evidence" value="ECO:0007669"/>
    <property type="project" value="InterPro"/>
</dbReference>
<dbReference type="InterPro" id="IPR038071">
    <property type="entry name" value="UROD/MetE-like_sf"/>
</dbReference>
<dbReference type="InterPro" id="IPR002629">
    <property type="entry name" value="Met_Synth_C/arc"/>
</dbReference>
<dbReference type="SUPFAM" id="SSF51726">
    <property type="entry name" value="UROD/MetE-like"/>
    <property type="match status" value="1"/>
</dbReference>
<dbReference type="GO" id="GO:0003871">
    <property type="term" value="F:5-methyltetrahydropteroyltriglutamate-homocysteine S-methyltransferase activity"/>
    <property type="evidence" value="ECO:0007669"/>
    <property type="project" value="InterPro"/>
</dbReference>
<sequence>MASALRKALEVFDQEMVYVNPDCGLKLLPKDVAFKKLKAMVDGTSMVRRELLKH</sequence>